<proteinExistence type="predicted"/>
<feature type="non-terminal residue" evidence="1">
    <location>
        <position position="1"/>
    </location>
</feature>
<evidence type="ECO:0000313" key="1">
    <source>
        <dbReference type="EMBL" id="CAG8836339.1"/>
    </source>
</evidence>
<keyword evidence="2" id="KW-1185">Reference proteome</keyword>
<evidence type="ECO:0000313" key="2">
    <source>
        <dbReference type="Proteomes" id="UP000789920"/>
    </source>
</evidence>
<protein>
    <submittedName>
        <fullName evidence="1">10984_t:CDS:1</fullName>
    </submittedName>
</protein>
<comment type="caution">
    <text evidence="1">The sequence shown here is derived from an EMBL/GenBank/DDBJ whole genome shotgun (WGS) entry which is preliminary data.</text>
</comment>
<gene>
    <name evidence="1" type="ORF">RPERSI_LOCUS29896</name>
</gene>
<sequence length="146" mass="17160">ESVKTHIKNKRGFDKTLNINYSYTNQKPGQKTFTTTYTSRDLQDLSHQCSWILFMHNRYISAEAQADAQKKFRSLIFSSKYITLLELQLFKAQYYKMREEAAINQSFEGGGWTDLKEKLPKERHPGEDYFFQLQFTGVPTSFETAF</sequence>
<reference evidence="1" key="1">
    <citation type="submission" date="2021-06" db="EMBL/GenBank/DDBJ databases">
        <authorList>
            <person name="Kallberg Y."/>
            <person name="Tangrot J."/>
            <person name="Rosling A."/>
        </authorList>
    </citation>
    <scope>NUCLEOTIDE SEQUENCE</scope>
    <source>
        <strain evidence="1">MA461A</strain>
    </source>
</reference>
<accession>A0ACA9SEY1</accession>
<organism evidence="1 2">
    <name type="scientific">Racocetra persica</name>
    <dbReference type="NCBI Taxonomy" id="160502"/>
    <lineage>
        <taxon>Eukaryota</taxon>
        <taxon>Fungi</taxon>
        <taxon>Fungi incertae sedis</taxon>
        <taxon>Mucoromycota</taxon>
        <taxon>Glomeromycotina</taxon>
        <taxon>Glomeromycetes</taxon>
        <taxon>Diversisporales</taxon>
        <taxon>Gigasporaceae</taxon>
        <taxon>Racocetra</taxon>
    </lineage>
</organism>
<dbReference type="EMBL" id="CAJVQC010114391">
    <property type="protein sequence ID" value="CAG8836339.1"/>
    <property type="molecule type" value="Genomic_DNA"/>
</dbReference>
<name>A0ACA9SEY1_9GLOM</name>
<dbReference type="Proteomes" id="UP000789920">
    <property type="component" value="Unassembled WGS sequence"/>
</dbReference>